<evidence type="ECO:0000313" key="1">
    <source>
        <dbReference type="EMBL" id="CEG20669.1"/>
    </source>
</evidence>
<evidence type="ECO:0000313" key="2">
    <source>
        <dbReference type="Proteomes" id="UP000055047"/>
    </source>
</evidence>
<dbReference type="OMA" id="RCLAMKH"/>
<accession>A0A098EEF9</accession>
<proteinExistence type="predicted"/>
<organism evidence="1 2">
    <name type="scientific">Anaplasma phagocytophilum</name>
    <name type="common">Ehrlichia phagocytophila</name>
    <dbReference type="NCBI Taxonomy" id="948"/>
    <lineage>
        <taxon>Bacteria</taxon>
        <taxon>Pseudomonadati</taxon>
        <taxon>Pseudomonadota</taxon>
        <taxon>Alphaproteobacteria</taxon>
        <taxon>Rickettsiales</taxon>
        <taxon>Anaplasmataceae</taxon>
        <taxon>Anaplasma</taxon>
        <taxon>phagocytophilum group</taxon>
    </lineage>
</organism>
<protein>
    <submittedName>
        <fullName evidence="1">Uncharacterized protein</fullName>
    </submittedName>
</protein>
<reference evidence="1 2" key="1">
    <citation type="submission" date="2014-09" db="EMBL/GenBank/DDBJ databases">
        <authorList>
            <person name="Loux Valentin"/>
            <person name="Dugat Thibaut"/>
        </authorList>
    </citation>
    <scope>NUCLEOTIDE SEQUENCE [LARGE SCALE GENOMIC DNA]</scope>
    <source>
        <strain evidence="1 2">BOV-10_179</strain>
    </source>
</reference>
<name>A0A098EEF9_ANAPH</name>
<dbReference type="AlphaFoldDB" id="A0A098EEF9"/>
<dbReference type="EMBL" id="CCXQ01000053">
    <property type="protein sequence ID" value="CEG20669.1"/>
    <property type="molecule type" value="Genomic_DNA"/>
</dbReference>
<dbReference type="Proteomes" id="UP000055047">
    <property type="component" value="Unassembled WGS sequence"/>
</dbReference>
<sequence length="106" mass="12044">MRERLLEYITELKTQIVFVLKKELEALSVCDIQRFKALQDIEGKLLLLLSKASKKVKKDATIVRDSDYNTVEKLTTVCIEFDRCLAMKHDALSSLQNSAAGVLLNE</sequence>
<gene>
    <name evidence="1" type="ORF">ANAPHAGO_00870</name>
</gene>
<dbReference type="RefSeq" id="WP_011450512.1">
    <property type="nucleotide sequence ID" value="NZ_CCXQ01000053.1"/>
</dbReference>